<sequence>MSEKKVYKVTDEVAASVEARVQKARFSYIEQKVKEIQEKNLPLYMDIIYSNLCNGGEKLQAEYIARFAKEPYQDLSDLHTRNFLHQKFAMLADPFQRFTYDKKFLILHPDGSFELNEKAVDDHYRERYTYQVTAEQYEAIESIRRSLETLGLHPSYVKSHYYLEGKKVKVNEVKLYALLSGGQRSEYTM</sequence>
<dbReference type="EMBL" id="VSSQ01020312">
    <property type="protein sequence ID" value="MPM65068.1"/>
    <property type="molecule type" value="Genomic_DNA"/>
</dbReference>
<comment type="caution">
    <text evidence="1">The sequence shown here is derived from an EMBL/GenBank/DDBJ whole genome shotgun (WGS) entry which is preliminary data.</text>
</comment>
<accession>A0A645BJ04</accession>
<reference evidence="1" key="1">
    <citation type="submission" date="2019-08" db="EMBL/GenBank/DDBJ databases">
        <authorList>
            <person name="Kucharzyk K."/>
            <person name="Murdoch R.W."/>
            <person name="Higgins S."/>
            <person name="Loffler F."/>
        </authorList>
    </citation>
    <scope>NUCLEOTIDE SEQUENCE</scope>
</reference>
<dbReference type="AlphaFoldDB" id="A0A645BJ04"/>
<gene>
    <name evidence="1" type="ORF">SDC9_111960</name>
</gene>
<evidence type="ECO:0000313" key="1">
    <source>
        <dbReference type="EMBL" id="MPM65068.1"/>
    </source>
</evidence>
<proteinExistence type="predicted"/>
<organism evidence="1">
    <name type="scientific">bioreactor metagenome</name>
    <dbReference type="NCBI Taxonomy" id="1076179"/>
    <lineage>
        <taxon>unclassified sequences</taxon>
        <taxon>metagenomes</taxon>
        <taxon>ecological metagenomes</taxon>
    </lineage>
</organism>
<protein>
    <submittedName>
        <fullName evidence="1">Uncharacterized protein</fullName>
    </submittedName>
</protein>
<name>A0A645BJ04_9ZZZZ</name>